<proteinExistence type="predicted"/>
<name>A0A9W6Z360_AMBMO</name>
<gene>
    <name evidence="1" type="ORF">Amon01_000576600</name>
</gene>
<sequence length="71" mass="8071">MILYYWLDILSWNLEGISLYRHVQVPQKLDLQDSTPTPTSQHHNININFGLMPIAARSKSSESRAMSGPDS</sequence>
<reference evidence="1" key="1">
    <citation type="submission" date="2023-04" db="EMBL/GenBank/DDBJ databases">
        <title>Ambrosiozyma monospora NBRC 1965.</title>
        <authorList>
            <person name="Ichikawa N."/>
            <person name="Sato H."/>
            <person name="Tonouchi N."/>
        </authorList>
    </citation>
    <scope>NUCLEOTIDE SEQUENCE</scope>
    <source>
        <strain evidence="1">NBRC 1965</strain>
    </source>
</reference>
<protein>
    <submittedName>
        <fullName evidence="1">Unnamed protein product</fullName>
    </submittedName>
</protein>
<comment type="caution">
    <text evidence="1">The sequence shown here is derived from an EMBL/GenBank/DDBJ whole genome shotgun (WGS) entry which is preliminary data.</text>
</comment>
<dbReference type="Proteomes" id="UP001165063">
    <property type="component" value="Unassembled WGS sequence"/>
</dbReference>
<organism evidence="1 2">
    <name type="scientific">Ambrosiozyma monospora</name>
    <name type="common">Yeast</name>
    <name type="synonym">Endomycopsis monosporus</name>
    <dbReference type="NCBI Taxonomy" id="43982"/>
    <lineage>
        <taxon>Eukaryota</taxon>
        <taxon>Fungi</taxon>
        <taxon>Dikarya</taxon>
        <taxon>Ascomycota</taxon>
        <taxon>Saccharomycotina</taxon>
        <taxon>Pichiomycetes</taxon>
        <taxon>Pichiales</taxon>
        <taxon>Pichiaceae</taxon>
        <taxon>Ambrosiozyma</taxon>
    </lineage>
</organism>
<evidence type="ECO:0000313" key="1">
    <source>
        <dbReference type="EMBL" id="GMG39950.1"/>
    </source>
</evidence>
<evidence type="ECO:0000313" key="2">
    <source>
        <dbReference type="Proteomes" id="UP001165063"/>
    </source>
</evidence>
<accession>A0A9W6Z360</accession>
<keyword evidence="2" id="KW-1185">Reference proteome</keyword>
<dbReference type="EMBL" id="BSXU01003346">
    <property type="protein sequence ID" value="GMG39950.1"/>
    <property type="molecule type" value="Genomic_DNA"/>
</dbReference>
<dbReference type="AlphaFoldDB" id="A0A9W6Z360"/>